<dbReference type="AlphaFoldDB" id="A0A1G2SKW4"/>
<evidence type="ECO:0000313" key="2">
    <source>
        <dbReference type="Proteomes" id="UP000178168"/>
    </source>
</evidence>
<name>A0A1G2SKW4_9BACT</name>
<dbReference type="STRING" id="1802730.A2591_02420"/>
<proteinExistence type="predicted"/>
<dbReference type="Gene3D" id="3.40.50.620">
    <property type="entry name" value="HUPs"/>
    <property type="match status" value="1"/>
</dbReference>
<comment type="caution">
    <text evidence="1">The sequence shown here is derived from an EMBL/GenBank/DDBJ whole genome shotgun (WGS) entry which is preliminary data.</text>
</comment>
<accession>A0A1G2SKW4</accession>
<evidence type="ECO:0000313" key="1">
    <source>
        <dbReference type="EMBL" id="OHA85664.1"/>
    </source>
</evidence>
<organism evidence="1 2">
    <name type="scientific">Candidatus Yonathbacteria bacterium RIFOXYD1_FULL_52_36</name>
    <dbReference type="NCBI Taxonomy" id="1802730"/>
    <lineage>
        <taxon>Bacteria</taxon>
        <taxon>Candidatus Yonathiibacteriota</taxon>
    </lineage>
</organism>
<protein>
    <submittedName>
        <fullName evidence="1">Uncharacterized protein</fullName>
    </submittedName>
</protein>
<dbReference type="Proteomes" id="UP000178168">
    <property type="component" value="Unassembled WGS sequence"/>
</dbReference>
<gene>
    <name evidence="1" type="ORF">A2591_02420</name>
</gene>
<reference evidence="1 2" key="1">
    <citation type="journal article" date="2016" name="Nat. Commun.">
        <title>Thousands of microbial genomes shed light on interconnected biogeochemical processes in an aquifer system.</title>
        <authorList>
            <person name="Anantharaman K."/>
            <person name="Brown C.T."/>
            <person name="Hug L.A."/>
            <person name="Sharon I."/>
            <person name="Castelle C.J."/>
            <person name="Probst A.J."/>
            <person name="Thomas B.C."/>
            <person name="Singh A."/>
            <person name="Wilkins M.J."/>
            <person name="Karaoz U."/>
            <person name="Brodie E.L."/>
            <person name="Williams K.H."/>
            <person name="Hubbard S.S."/>
            <person name="Banfield J.F."/>
        </authorList>
    </citation>
    <scope>NUCLEOTIDE SEQUENCE [LARGE SCALE GENOMIC DNA]</scope>
</reference>
<dbReference type="EMBL" id="MHUZ01000020">
    <property type="protein sequence ID" value="OHA85664.1"/>
    <property type="molecule type" value="Genomic_DNA"/>
</dbReference>
<dbReference type="InterPro" id="IPR014729">
    <property type="entry name" value="Rossmann-like_a/b/a_fold"/>
</dbReference>
<sequence length="235" mass="26069">MKIGILVHGRHLQAVGWPKLAWGEPEKGNLGSLPLMVYTALTEGLENIAVVVFGTGASEKDGLKEAEYTKKYLVDHMNDLSQFACIKEHEGFQSHLALARLSKLCDGIVTETVSTNTVQEIANTAKIFQAHGCTKVIQITCGSHEPRCARLRSEVKKQGLIPRGQIWYSIGDDMTFADSSISDVVIVEPPHRGDDPLLGAVHLPHRLVPRMFKIDLGLRQHFLSEFDELLTEYNV</sequence>